<sequence length="1051" mass="114001">MDIAIFIAIFAALSFWGTYGSVPFTTIDPSRPVLDRLGGSLQATTVVYALDSADQYYNAPDTINEEATSVAADLPKQTPKTELDHLMEMVKEEYGEKGNVVILFPTKNATPFESTVSPPVTLFPDSLSDMNATATRLNMATYRPSPKTGNGDATILSFIGVLSVIYMVCKSIFGCPETAPERVPQGLEEFEDRLLQRVSEHLDRSIVPLQGLVSRQEESVTVSLVRETAAKFDRLAAEFRELQRDYARSAAPRSDPAPPVNVNVNTNDDEGASTLKTLHSEQVGLRAELKQVHSQLDNLHEESKIGLRSVQVKLEEHFDIKLDKLQKALEEHLENVSSKRLSVIEQDLFIEDRRFLRSGVEALSKRVTSVEKDLEKFLSDQTPTDQKEYVHQSLETLSKEVASIKEGLTVDSSVQSINDLAKDIQGLHTNLEILSEKVNSIEKDLNGVLGDKTSTNLIHLIDANLKTLSERVTSLEGQALSRDQSTADLTNSIGDLRSYLDRLSDNVSTIKKSSEDISNGQLTIDVGLGDLRSSFKTLSERVSLIEKDVAASSGYYDELTANAAKDVENLRANLQTLTERVSAINEKLTAVSGDHDRSTANLTKNLDELRTSFEKQAKDSKEITGQVQKNLDTSLDSFRKELNQQEATIKKKLAELVTATQRSRDMHSAVNQKEWRTLADKVDMVASQTEQAEKKHSSLEKRFEHISDNYSTRLRQLEKLPERVVGLERVEKMYFRNIKRSLKANGLDLEIMPPGDKPEESAIPAKEVSTEVDSPSSSQSSPASPQAPVSLPGLQASRWAVPVSGSPTKPVSRPPGGPASSFSPKTAASPVSPGSRTAGPVPDLPSSKPPPETKTETRGSSSSEPQTRPPEQEPASSQSAEKSASPTTQAADPAPGPSPDAPESSKEQAPSENQNAESKPSPKEPASASHGDTTTTPITTDPSPQASSPANPTPSASRTGDSSPTLSQSTPELQSKESKEKQQSSSEKAAESAPQPSPVRSLMQSRWATDDGDAPAPAPTSPSTFNSPGSRGRGNWSSGGRAGGRGRGRGR</sequence>
<dbReference type="GO" id="GO:0031124">
    <property type="term" value="P:mRNA 3'-end processing"/>
    <property type="evidence" value="ECO:0007669"/>
    <property type="project" value="TreeGrafter"/>
</dbReference>
<feature type="compositionally biased region" description="Polar residues" evidence="2">
    <location>
        <begin position="874"/>
        <end position="889"/>
    </location>
</feature>
<dbReference type="AlphaFoldDB" id="A0A0F4YL33"/>
<dbReference type="PANTHER" id="PTHR12460:SF0">
    <property type="entry name" value="CID DOMAIN-CONTAINING PROTEIN-RELATED"/>
    <property type="match status" value="1"/>
</dbReference>
<feature type="region of interest" description="Disordered" evidence="2">
    <location>
        <begin position="247"/>
        <end position="267"/>
    </location>
</feature>
<feature type="compositionally biased region" description="Low complexity" evidence="2">
    <location>
        <begin position="248"/>
        <end position="266"/>
    </location>
</feature>
<dbReference type="Gene3D" id="1.10.287.1490">
    <property type="match status" value="1"/>
</dbReference>
<feature type="region of interest" description="Disordered" evidence="2">
    <location>
        <begin position="748"/>
        <end position="1051"/>
    </location>
</feature>
<dbReference type="OrthoDB" id="4356017at2759"/>
<reference evidence="3 4" key="1">
    <citation type="submission" date="2015-04" db="EMBL/GenBank/DDBJ databases">
        <authorList>
            <person name="Heijne W.H."/>
            <person name="Fedorova N.D."/>
            <person name="Nierman W.C."/>
            <person name="Vollebregt A.W."/>
            <person name="Zhao Z."/>
            <person name="Wu L."/>
            <person name="Kumar M."/>
            <person name="Stam H."/>
            <person name="van den Berg M.A."/>
            <person name="Pel H.J."/>
        </authorList>
    </citation>
    <scope>NUCLEOTIDE SEQUENCE [LARGE SCALE GENOMIC DNA]</scope>
    <source>
        <strain evidence="3 4">CBS 393.64</strain>
    </source>
</reference>
<dbReference type="Proteomes" id="UP000053958">
    <property type="component" value="Unassembled WGS sequence"/>
</dbReference>
<comment type="caution">
    <text evidence="3">The sequence shown here is derived from an EMBL/GenBank/DDBJ whole genome shotgun (WGS) entry which is preliminary data.</text>
</comment>
<feature type="coiled-coil region" evidence="1">
    <location>
        <begin position="282"/>
        <end position="342"/>
    </location>
</feature>
<protein>
    <submittedName>
        <fullName evidence="3">Uncharacterized protein</fullName>
    </submittedName>
</protein>
<evidence type="ECO:0000313" key="3">
    <source>
        <dbReference type="EMBL" id="KKA18939.1"/>
    </source>
</evidence>
<keyword evidence="1" id="KW-0175">Coiled coil</keyword>
<gene>
    <name evidence="3" type="ORF">T310_7108</name>
</gene>
<proteinExistence type="predicted"/>
<feature type="compositionally biased region" description="Polar residues" evidence="2">
    <location>
        <begin position="958"/>
        <end position="973"/>
    </location>
</feature>
<feature type="compositionally biased region" description="Low complexity" evidence="2">
    <location>
        <begin position="774"/>
        <end position="788"/>
    </location>
</feature>
<feature type="coiled-coil region" evidence="1">
    <location>
        <begin position="417"/>
        <end position="444"/>
    </location>
</feature>
<organism evidence="3 4">
    <name type="scientific">Rasamsonia emersonii (strain ATCC 16479 / CBS 393.64 / IMI 116815)</name>
    <dbReference type="NCBI Taxonomy" id="1408163"/>
    <lineage>
        <taxon>Eukaryota</taxon>
        <taxon>Fungi</taxon>
        <taxon>Dikarya</taxon>
        <taxon>Ascomycota</taxon>
        <taxon>Pezizomycotina</taxon>
        <taxon>Eurotiomycetes</taxon>
        <taxon>Eurotiomycetidae</taxon>
        <taxon>Eurotiales</taxon>
        <taxon>Trichocomaceae</taxon>
        <taxon>Rasamsonia</taxon>
    </lineage>
</organism>
<dbReference type="STRING" id="1408163.A0A0F4YL33"/>
<dbReference type="GeneID" id="25319384"/>
<name>A0A0F4YL33_RASE3</name>
<accession>A0A0F4YL33</accession>
<evidence type="ECO:0000256" key="1">
    <source>
        <dbReference type="SAM" id="Coils"/>
    </source>
</evidence>
<feature type="coiled-coil region" evidence="1">
    <location>
        <begin position="560"/>
        <end position="587"/>
    </location>
</feature>
<dbReference type="GO" id="GO:0000993">
    <property type="term" value="F:RNA polymerase II complex binding"/>
    <property type="evidence" value="ECO:0007669"/>
    <property type="project" value="TreeGrafter"/>
</dbReference>
<feature type="compositionally biased region" description="Low complexity" evidence="2">
    <location>
        <begin position="916"/>
        <end position="957"/>
    </location>
</feature>
<feature type="compositionally biased region" description="Low complexity" evidence="2">
    <location>
        <begin position="1021"/>
        <end position="1039"/>
    </location>
</feature>
<feature type="coiled-coil region" evidence="1">
    <location>
        <begin position="635"/>
        <end position="662"/>
    </location>
</feature>
<evidence type="ECO:0000256" key="2">
    <source>
        <dbReference type="SAM" id="MobiDB-lite"/>
    </source>
</evidence>
<dbReference type="RefSeq" id="XP_013325551.1">
    <property type="nucleotide sequence ID" value="XM_013470097.1"/>
</dbReference>
<dbReference type="PANTHER" id="PTHR12460">
    <property type="entry name" value="CYCLIN-DEPENDENT KINASE INHIBITOR-RELATED PROTEIN"/>
    <property type="match status" value="1"/>
</dbReference>
<keyword evidence="4" id="KW-1185">Reference proteome</keyword>
<dbReference type="EMBL" id="LASV01000400">
    <property type="protein sequence ID" value="KKA18939.1"/>
    <property type="molecule type" value="Genomic_DNA"/>
</dbReference>
<evidence type="ECO:0000313" key="4">
    <source>
        <dbReference type="Proteomes" id="UP000053958"/>
    </source>
</evidence>
<feature type="compositionally biased region" description="Low complexity" evidence="2">
    <location>
        <begin position="983"/>
        <end position="994"/>
    </location>
</feature>